<comment type="caution">
    <text evidence="1">The sequence shown here is derived from an EMBL/GenBank/DDBJ whole genome shotgun (WGS) entry which is preliminary data.</text>
</comment>
<reference evidence="1 2" key="1">
    <citation type="submission" date="2023-08" db="EMBL/GenBank/DDBJ databases">
        <title>Oxalobacteraceae gen .nov., isolated from river sludge outside the plant.</title>
        <authorList>
            <person name="Zhao S.Y."/>
        </authorList>
    </citation>
    <scope>NUCLEOTIDE SEQUENCE [LARGE SCALE GENOMIC DNA]</scope>
    <source>
        <strain evidence="1 2">R-40</strain>
    </source>
</reference>
<name>A0ABU1BJ37_9BURK</name>
<organism evidence="1 2">
    <name type="scientific">Keguizhuia sedimenti</name>
    <dbReference type="NCBI Taxonomy" id="3064264"/>
    <lineage>
        <taxon>Bacteria</taxon>
        <taxon>Pseudomonadati</taxon>
        <taxon>Pseudomonadota</taxon>
        <taxon>Betaproteobacteria</taxon>
        <taxon>Burkholderiales</taxon>
        <taxon>Oxalobacteraceae</taxon>
        <taxon>Keguizhuia</taxon>
    </lineage>
</organism>
<dbReference type="EMBL" id="JAUYVH010000001">
    <property type="protein sequence ID" value="MDQ9168819.1"/>
    <property type="molecule type" value="Genomic_DNA"/>
</dbReference>
<gene>
    <name evidence="1" type="ORF">Q8A64_00180</name>
</gene>
<accession>A0ABU1BJ37</accession>
<dbReference type="Proteomes" id="UP001225596">
    <property type="component" value="Unassembled WGS sequence"/>
</dbReference>
<keyword evidence="2" id="KW-1185">Reference proteome</keyword>
<dbReference type="RefSeq" id="WP_338434658.1">
    <property type="nucleotide sequence ID" value="NZ_JAUYVH010000001.1"/>
</dbReference>
<sequence>MASAFGKDFSTAVPTALEPDLTTALADDLDSAIEAALTEVLLTALPEVFDAFFAPPFGLADTVFAVGFAIDFADAALVAACFTFFVEDVGFCADFFIAFAIGSTMKSAVVK</sequence>
<evidence type="ECO:0000313" key="2">
    <source>
        <dbReference type="Proteomes" id="UP001225596"/>
    </source>
</evidence>
<evidence type="ECO:0000313" key="1">
    <source>
        <dbReference type="EMBL" id="MDQ9168819.1"/>
    </source>
</evidence>
<protein>
    <submittedName>
        <fullName evidence="1">Uncharacterized protein</fullName>
    </submittedName>
</protein>
<proteinExistence type="predicted"/>